<reference evidence="1" key="1">
    <citation type="submission" date="2021-03" db="EMBL/GenBank/DDBJ databases">
        <title>Evolutionary priming and transition to the ectomycorrhizal habit in an iconic lineage of mushroom-forming fungi: is preadaptation a requirement?</title>
        <authorList>
            <consortium name="DOE Joint Genome Institute"/>
            <person name="Looney B.P."/>
            <person name="Miyauchi S."/>
            <person name="Morin E."/>
            <person name="Drula E."/>
            <person name="Courty P.E."/>
            <person name="Chicoki N."/>
            <person name="Fauchery L."/>
            <person name="Kohler A."/>
            <person name="Kuo A."/>
            <person name="LaButti K."/>
            <person name="Pangilinan J."/>
            <person name="Lipzen A."/>
            <person name="Riley R."/>
            <person name="Andreopoulos W."/>
            <person name="He G."/>
            <person name="Johnson J."/>
            <person name="Barry K.W."/>
            <person name="Grigoriev I.V."/>
            <person name="Nagy L."/>
            <person name="Hibbett D."/>
            <person name="Henrissat B."/>
            <person name="Matheny P.B."/>
            <person name="Labbe J."/>
            <person name="Martin A.F."/>
        </authorList>
    </citation>
    <scope>NUCLEOTIDE SEQUENCE</scope>
    <source>
        <strain evidence="1">BPL698</strain>
    </source>
</reference>
<evidence type="ECO:0000313" key="1">
    <source>
        <dbReference type="EMBL" id="KAI9443717.1"/>
    </source>
</evidence>
<dbReference type="EMBL" id="JAGFNK010000689">
    <property type="protein sequence ID" value="KAI9443717.1"/>
    <property type="molecule type" value="Genomic_DNA"/>
</dbReference>
<comment type="caution">
    <text evidence="1">The sequence shown here is derived from an EMBL/GenBank/DDBJ whole genome shotgun (WGS) entry which is preliminary data.</text>
</comment>
<sequence length="77" mass="9012">MHRKVGVVLAVLLLNKKAHWCKGKCTRSCRETGKLYSRKFAQTEPAILWIGKGFLVLWELRRGRMKMEGKKRETKPQ</sequence>
<evidence type="ECO:0000313" key="2">
    <source>
        <dbReference type="Proteomes" id="UP001207468"/>
    </source>
</evidence>
<dbReference type="Proteomes" id="UP001207468">
    <property type="component" value="Unassembled WGS sequence"/>
</dbReference>
<gene>
    <name evidence="1" type="ORF">F5148DRAFT_1255942</name>
</gene>
<accession>A0ACC0TSU2</accession>
<organism evidence="1 2">
    <name type="scientific">Russula earlei</name>
    <dbReference type="NCBI Taxonomy" id="71964"/>
    <lineage>
        <taxon>Eukaryota</taxon>
        <taxon>Fungi</taxon>
        <taxon>Dikarya</taxon>
        <taxon>Basidiomycota</taxon>
        <taxon>Agaricomycotina</taxon>
        <taxon>Agaricomycetes</taxon>
        <taxon>Russulales</taxon>
        <taxon>Russulaceae</taxon>
        <taxon>Russula</taxon>
    </lineage>
</organism>
<keyword evidence="2" id="KW-1185">Reference proteome</keyword>
<name>A0ACC0TSU2_9AGAM</name>
<proteinExistence type="predicted"/>
<protein>
    <submittedName>
        <fullName evidence="1">Uncharacterized protein</fullName>
    </submittedName>
</protein>
<feature type="non-terminal residue" evidence="1">
    <location>
        <position position="77"/>
    </location>
</feature>